<keyword evidence="2" id="KW-1185">Reference proteome</keyword>
<dbReference type="RefSeq" id="WP_238286358.1">
    <property type="nucleotide sequence ID" value="NZ_BPQS01000006.1"/>
</dbReference>
<reference evidence="2" key="1">
    <citation type="journal article" date="2019" name="Int. J. Syst. Evol. Microbiol.">
        <title>The Global Catalogue of Microorganisms (GCM) 10K type strain sequencing project: providing services to taxonomists for standard genome sequencing and annotation.</title>
        <authorList>
            <consortium name="The Broad Institute Genomics Platform"/>
            <consortium name="The Broad Institute Genome Sequencing Center for Infectious Disease"/>
            <person name="Wu L."/>
            <person name="Ma J."/>
        </authorList>
    </citation>
    <scope>NUCLEOTIDE SEQUENCE [LARGE SCALE GENOMIC DNA]</scope>
    <source>
        <strain evidence="2">CECT 7806</strain>
    </source>
</reference>
<dbReference type="PANTHER" id="PTHR16128">
    <property type="entry name" value="FAD/NAD(P)-BINDING OXIDOREDUCTASE FAMILY PROTEIN"/>
    <property type="match status" value="1"/>
</dbReference>
<proteinExistence type="predicted"/>
<dbReference type="PRINTS" id="PR00419">
    <property type="entry name" value="ADXRDTASE"/>
</dbReference>
<evidence type="ECO:0000313" key="1">
    <source>
        <dbReference type="EMBL" id="MDN3569045.1"/>
    </source>
</evidence>
<gene>
    <name evidence="1" type="ORF">QWZ18_00225</name>
</gene>
<dbReference type="SUPFAM" id="SSF51905">
    <property type="entry name" value="FAD/NAD(P)-binding domain"/>
    <property type="match status" value="1"/>
</dbReference>
<organism evidence="1 2">
    <name type="scientific">Methylobacterium longum</name>
    <dbReference type="NCBI Taxonomy" id="767694"/>
    <lineage>
        <taxon>Bacteria</taxon>
        <taxon>Pseudomonadati</taxon>
        <taxon>Pseudomonadota</taxon>
        <taxon>Alphaproteobacteria</taxon>
        <taxon>Hyphomicrobiales</taxon>
        <taxon>Methylobacteriaceae</taxon>
        <taxon>Methylobacterium</taxon>
    </lineage>
</organism>
<dbReference type="InterPro" id="IPR036188">
    <property type="entry name" value="FAD/NAD-bd_sf"/>
</dbReference>
<dbReference type="Gene3D" id="3.50.50.60">
    <property type="entry name" value="FAD/NAD(P)-binding domain"/>
    <property type="match status" value="1"/>
</dbReference>
<dbReference type="Pfam" id="PF13450">
    <property type="entry name" value="NAD_binding_8"/>
    <property type="match status" value="1"/>
</dbReference>
<sequence>MDVQRSVAILGAGMAGAAAARRLAEAGLRVQVFDKGRGVGGRMATRRSGAAQFDHGAQFMRAHGHAFAIRLEDWVRRGVAAPWAGSGRHVGQPSMTAPVRDLLAGLAVMSTTTITRILRRESEWHIEDATGAVHGPFGAVAITFPAPQALTLLETSGFALPGVALARYAPCWSLMLAVEAATAEPLMEPREDPIGLIACDSSKPGRPDGIRLTIHATPDWSRQHLEDPRETVVSALVQATAERLGTTLRPTVAEAHRWRYAQVEVALGVPSLYDPALRLGAAGDWCIGARIEAAHDSGLHLAEAILADRGAAA</sequence>
<accession>A0ABT8AHD3</accession>
<protein>
    <submittedName>
        <fullName evidence="1">NAD(P)-binding protein</fullName>
    </submittedName>
</protein>
<dbReference type="Gene3D" id="3.90.660.10">
    <property type="match status" value="1"/>
</dbReference>
<comment type="caution">
    <text evidence="1">The sequence shown here is derived from an EMBL/GenBank/DDBJ whole genome shotgun (WGS) entry which is preliminary data.</text>
</comment>
<dbReference type="Proteomes" id="UP001244297">
    <property type="component" value="Unassembled WGS sequence"/>
</dbReference>
<evidence type="ECO:0000313" key="2">
    <source>
        <dbReference type="Proteomes" id="UP001244297"/>
    </source>
</evidence>
<name>A0ABT8AHD3_9HYPH</name>
<dbReference type="EMBL" id="JAUFPT010000001">
    <property type="protein sequence ID" value="MDN3569045.1"/>
    <property type="molecule type" value="Genomic_DNA"/>
</dbReference>
<dbReference type="PANTHER" id="PTHR16128:SF5">
    <property type="entry name" value="FAD_NAD(P)-BINDING OXIDOREDUCTASE FAMILY PROTEIN"/>
    <property type="match status" value="1"/>
</dbReference>